<feature type="non-terminal residue" evidence="2">
    <location>
        <position position="55"/>
    </location>
</feature>
<reference evidence="2" key="1">
    <citation type="submission" date="2024-03" db="EMBL/GenBank/DDBJ databases">
        <authorList>
            <consortium name="ELIXIR-Norway"/>
            <consortium name="Elixir Norway"/>
        </authorList>
    </citation>
    <scope>NUCLEOTIDE SEQUENCE</scope>
</reference>
<organism evidence="2 3">
    <name type="scientific">Sphagnum jensenii</name>
    <dbReference type="NCBI Taxonomy" id="128206"/>
    <lineage>
        <taxon>Eukaryota</taxon>
        <taxon>Viridiplantae</taxon>
        <taxon>Streptophyta</taxon>
        <taxon>Embryophyta</taxon>
        <taxon>Bryophyta</taxon>
        <taxon>Sphagnophytina</taxon>
        <taxon>Sphagnopsida</taxon>
        <taxon>Sphagnales</taxon>
        <taxon>Sphagnaceae</taxon>
        <taxon>Sphagnum</taxon>
    </lineage>
</organism>
<feature type="transmembrane region" description="Helical" evidence="1">
    <location>
        <begin position="34"/>
        <end position="54"/>
    </location>
</feature>
<keyword evidence="1" id="KW-0812">Transmembrane</keyword>
<accession>A0ABP1BCG8</accession>
<dbReference type="Proteomes" id="UP001497522">
    <property type="component" value="Chromosome 3"/>
</dbReference>
<gene>
    <name evidence="2" type="ORF">CSSPJE1EN2_LOCUS15525</name>
</gene>
<keyword evidence="3" id="KW-1185">Reference proteome</keyword>
<protein>
    <submittedName>
        <fullName evidence="2">Uncharacterized protein</fullName>
    </submittedName>
</protein>
<evidence type="ECO:0000256" key="1">
    <source>
        <dbReference type="SAM" id="Phobius"/>
    </source>
</evidence>
<dbReference type="EMBL" id="OZ023704">
    <property type="protein sequence ID" value="CAK9872955.1"/>
    <property type="molecule type" value="Genomic_DNA"/>
</dbReference>
<feature type="non-terminal residue" evidence="2">
    <location>
        <position position="1"/>
    </location>
</feature>
<sequence length="55" mass="6114">HVSVPVWLIIQKDQLSIIGLVSLYLTQKTIRTKAIFLDLLCLKALLPIIIAIVAC</sequence>
<keyword evidence="1" id="KW-1133">Transmembrane helix</keyword>
<evidence type="ECO:0000313" key="3">
    <source>
        <dbReference type="Proteomes" id="UP001497522"/>
    </source>
</evidence>
<keyword evidence="1" id="KW-0472">Membrane</keyword>
<evidence type="ECO:0000313" key="2">
    <source>
        <dbReference type="EMBL" id="CAK9872955.1"/>
    </source>
</evidence>
<proteinExistence type="predicted"/>
<name>A0ABP1BCG8_9BRYO</name>